<dbReference type="GO" id="GO:0005737">
    <property type="term" value="C:cytoplasm"/>
    <property type="evidence" value="ECO:0007669"/>
    <property type="project" value="TreeGrafter"/>
</dbReference>
<keyword evidence="3" id="KW-0285">Flavoprotein</keyword>
<evidence type="ECO:0000259" key="5">
    <source>
        <dbReference type="Pfam" id="PF01266"/>
    </source>
</evidence>
<dbReference type="Proteomes" id="UP000199334">
    <property type="component" value="Unassembled WGS sequence"/>
</dbReference>
<keyword evidence="4" id="KW-0560">Oxidoreductase</keyword>
<keyword evidence="7" id="KW-1185">Reference proteome</keyword>
<evidence type="ECO:0000256" key="4">
    <source>
        <dbReference type="ARBA" id="ARBA00023002"/>
    </source>
</evidence>
<dbReference type="InterPro" id="IPR036188">
    <property type="entry name" value="FAD/NAD-bd_sf"/>
</dbReference>
<dbReference type="GO" id="GO:0016491">
    <property type="term" value="F:oxidoreductase activity"/>
    <property type="evidence" value="ECO:0007669"/>
    <property type="project" value="UniProtKB-KW"/>
</dbReference>
<dbReference type="InterPro" id="IPR006076">
    <property type="entry name" value="FAD-dep_OxRdtase"/>
</dbReference>
<gene>
    <name evidence="6" type="ORF">SAMN05216498_2947</name>
</gene>
<dbReference type="Gene3D" id="3.50.50.60">
    <property type="entry name" value="FAD/NAD(P)-binding domain"/>
    <property type="match status" value="1"/>
</dbReference>
<evidence type="ECO:0000313" key="7">
    <source>
        <dbReference type="Proteomes" id="UP000199334"/>
    </source>
</evidence>
<evidence type="ECO:0000313" key="6">
    <source>
        <dbReference type="EMBL" id="SDN73772.1"/>
    </source>
</evidence>
<dbReference type="EMBL" id="FNIG01000008">
    <property type="protein sequence ID" value="SDN73772.1"/>
    <property type="molecule type" value="Genomic_DNA"/>
</dbReference>
<dbReference type="SUPFAM" id="SSF54373">
    <property type="entry name" value="FAD-linked reductases, C-terminal domain"/>
    <property type="match status" value="1"/>
</dbReference>
<comment type="cofactor">
    <cofactor evidence="1">
        <name>FAD</name>
        <dbReference type="ChEBI" id="CHEBI:57692"/>
    </cofactor>
</comment>
<dbReference type="AlphaFoldDB" id="A0A1H0DUC6"/>
<comment type="similarity">
    <text evidence="2">Belongs to the DadA oxidoreductase family.</text>
</comment>
<dbReference type="Pfam" id="PF01266">
    <property type="entry name" value="DAO"/>
    <property type="match status" value="1"/>
</dbReference>
<proteinExistence type="inferred from homology"/>
<evidence type="ECO:0000256" key="2">
    <source>
        <dbReference type="ARBA" id="ARBA00009410"/>
    </source>
</evidence>
<feature type="domain" description="FAD dependent oxidoreductase" evidence="5">
    <location>
        <begin position="3"/>
        <end position="350"/>
    </location>
</feature>
<dbReference type="SUPFAM" id="SSF51905">
    <property type="entry name" value="FAD/NAD(P)-binding domain"/>
    <property type="match status" value="1"/>
</dbReference>
<dbReference type="STRING" id="237069.SAMN05216498_2947"/>
<dbReference type="PANTHER" id="PTHR13847:SF286">
    <property type="entry name" value="D-AMINO ACID DEHYDROGENASE"/>
    <property type="match status" value="1"/>
</dbReference>
<dbReference type="Gene3D" id="3.30.9.10">
    <property type="entry name" value="D-Amino Acid Oxidase, subunit A, domain 2"/>
    <property type="match status" value="1"/>
</dbReference>
<name>A0A1H0DUC6_9BACI</name>
<protein>
    <submittedName>
        <fullName evidence="6">D-amino-acid dehydrogenase</fullName>
    </submittedName>
</protein>
<evidence type="ECO:0000256" key="1">
    <source>
        <dbReference type="ARBA" id="ARBA00001974"/>
    </source>
</evidence>
<evidence type="ECO:0000256" key="3">
    <source>
        <dbReference type="ARBA" id="ARBA00022630"/>
    </source>
</evidence>
<organism evidence="6 7">
    <name type="scientific">Tenuibacillus multivorans</name>
    <dbReference type="NCBI Taxonomy" id="237069"/>
    <lineage>
        <taxon>Bacteria</taxon>
        <taxon>Bacillati</taxon>
        <taxon>Bacillota</taxon>
        <taxon>Bacilli</taxon>
        <taxon>Bacillales</taxon>
        <taxon>Bacillaceae</taxon>
        <taxon>Tenuibacillus</taxon>
    </lineage>
</organism>
<dbReference type="RefSeq" id="WP_371859595.1">
    <property type="nucleotide sequence ID" value="NZ_BJVZ01000005.1"/>
</dbReference>
<accession>A0A1H0DUC6</accession>
<sequence length="370" mass="40199">MSYIVVGGGILGASTTYHLAKSGADVTLIDRKDSGQATDAAAGIVCPWLSQRRNKAWYRMVKGGAKYYPKLVEQLAADGEENVGYKQVGTISLHHDQVKLEKTVERAKKRREDAPEIGNIELISNNEARKLFPPMSEEYGAVYVSGGARVDGRAIRDALLKAAEKRGATRLNGSANLLYDKERVIGVEVNGEKMLADQVIDTTGAWAKQLLEPLDLHYKVTHQRAQIIHLDLPDAKTDNWPVVMPPNNAYLLTFSGGRVVVGATRTDEVEFDYRTTTGAVHEILGKALEIAPGLEESTFVETRVGFRPYTPGFLPIIGPVPHFEGLLVANGLGASGLTSGPYLGAELANLALGKEMELNIEDYDVGQAIE</sequence>
<dbReference type="PANTHER" id="PTHR13847">
    <property type="entry name" value="SARCOSINE DEHYDROGENASE-RELATED"/>
    <property type="match status" value="1"/>
</dbReference>
<reference evidence="6 7" key="1">
    <citation type="submission" date="2016-10" db="EMBL/GenBank/DDBJ databases">
        <authorList>
            <person name="de Groot N.N."/>
        </authorList>
    </citation>
    <scope>NUCLEOTIDE SEQUENCE [LARGE SCALE GENOMIC DNA]</scope>
    <source>
        <strain evidence="6 7">CGMCC 1.3442</strain>
    </source>
</reference>